<evidence type="ECO:0000256" key="2">
    <source>
        <dbReference type="ARBA" id="ARBA00022723"/>
    </source>
</evidence>
<dbReference type="Proteomes" id="UP000178912">
    <property type="component" value="Unassembled WGS sequence"/>
</dbReference>
<evidence type="ECO:0000256" key="3">
    <source>
        <dbReference type="ARBA" id="ARBA00023008"/>
    </source>
</evidence>
<evidence type="ECO:0000259" key="7">
    <source>
        <dbReference type="Pfam" id="PF03067"/>
    </source>
</evidence>
<dbReference type="GO" id="GO:0046872">
    <property type="term" value="F:metal ion binding"/>
    <property type="evidence" value="ECO:0007669"/>
    <property type="project" value="UniProtKB-KW"/>
</dbReference>
<comment type="cofactor">
    <cofactor evidence="1">
        <name>Cu(2+)</name>
        <dbReference type="ChEBI" id="CHEBI:29036"/>
    </cofactor>
</comment>
<sequence>MVGAVAGHGIITKPWPRAPGAASLAACGPNVTNNIKGDNTSHVEDLPEAGALDSKYHADRCNLWLCRGLQYADNKEHVVSYKAGQKVDMEVYLRIKHFGSANVSIIDTKTNKIISPNLVYWAKYADEKKATVPAEEKFSFKIPKNLGSKCATAGDCVIQWWWYGTGAKQTYESCVDFTVAAPMVKNKRFWRV</sequence>
<feature type="domain" description="Chitin-binding type-4" evidence="7">
    <location>
        <begin position="8"/>
        <end position="177"/>
    </location>
</feature>
<reference evidence="9" key="1">
    <citation type="submission" date="2016-03" db="EMBL/GenBank/DDBJ databases">
        <authorList>
            <person name="Guldener U."/>
        </authorList>
    </citation>
    <scope>NUCLEOTIDE SEQUENCE [LARGE SCALE GENOMIC DNA]</scope>
    <source>
        <strain evidence="9">04CH-RAC-A.6.1</strain>
    </source>
</reference>
<proteinExistence type="inferred from homology"/>
<dbReference type="PANTHER" id="PTHR36575:SF2">
    <property type="entry name" value="CHITIN-BINDING TYPE-4 DOMAIN-CONTAINING PROTEIN-RELATED"/>
    <property type="match status" value="1"/>
</dbReference>
<accession>A0A1E1LC38</accession>
<dbReference type="PANTHER" id="PTHR36575">
    <property type="entry name" value="BINDING PROTEIN, PUTATIVE (AFU_ORTHOLOGUE AFUA_1G14430)-RELATED"/>
    <property type="match status" value="1"/>
</dbReference>
<evidence type="ECO:0000313" key="9">
    <source>
        <dbReference type="Proteomes" id="UP000178912"/>
    </source>
</evidence>
<evidence type="ECO:0000256" key="5">
    <source>
        <dbReference type="ARBA" id="ARBA00023180"/>
    </source>
</evidence>
<comment type="similarity">
    <text evidence="6">Belongs to the polysaccharide monooxygenase AA13 family.</text>
</comment>
<organism evidence="8 9">
    <name type="scientific">Rhynchosporium agropyri</name>
    <dbReference type="NCBI Taxonomy" id="914238"/>
    <lineage>
        <taxon>Eukaryota</taxon>
        <taxon>Fungi</taxon>
        <taxon>Dikarya</taxon>
        <taxon>Ascomycota</taxon>
        <taxon>Pezizomycotina</taxon>
        <taxon>Leotiomycetes</taxon>
        <taxon>Helotiales</taxon>
        <taxon>Ploettnerulaceae</taxon>
        <taxon>Rhynchosporium</taxon>
    </lineage>
</organism>
<evidence type="ECO:0000256" key="4">
    <source>
        <dbReference type="ARBA" id="ARBA00023157"/>
    </source>
</evidence>
<evidence type="ECO:0000256" key="6">
    <source>
        <dbReference type="ARBA" id="ARBA00034311"/>
    </source>
</evidence>
<dbReference type="AlphaFoldDB" id="A0A1E1LC38"/>
<dbReference type="Gene3D" id="2.70.50.70">
    <property type="match status" value="1"/>
</dbReference>
<keyword evidence="5" id="KW-0325">Glycoprotein</keyword>
<dbReference type="EMBL" id="FJUX01000102">
    <property type="protein sequence ID" value="CZT08121.1"/>
    <property type="molecule type" value="Genomic_DNA"/>
</dbReference>
<evidence type="ECO:0000256" key="1">
    <source>
        <dbReference type="ARBA" id="ARBA00001973"/>
    </source>
</evidence>
<keyword evidence="9" id="KW-1185">Reference proteome</keyword>
<dbReference type="Pfam" id="PF03067">
    <property type="entry name" value="LPMO_10"/>
    <property type="match status" value="1"/>
</dbReference>
<keyword evidence="3" id="KW-0186">Copper</keyword>
<protein>
    <submittedName>
        <fullName evidence="8">Related to chitin binding protein</fullName>
    </submittedName>
</protein>
<keyword evidence="4" id="KW-1015">Disulfide bond</keyword>
<keyword evidence="2" id="KW-0479">Metal-binding</keyword>
<gene>
    <name evidence="8" type="ORF">RAG0_13310</name>
</gene>
<dbReference type="InterPro" id="IPR004302">
    <property type="entry name" value="Cellulose/chitin-bd_N"/>
</dbReference>
<dbReference type="OrthoDB" id="120613at2759"/>
<evidence type="ECO:0000313" key="8">
    <source>
        <dbReference type="EMBL" id="CZT08121.1"/>
    </source>
</evidence>
<dbReference type="InterPro" id="IPR052282">
    <property type="entry name" value="Starch-active_LPMO"/>
</dbReference>
<name>A0A1E1LC38_9HELO</name>